<reference evidence="2" key="1">
    <citation type="journal article" date="2014" name="Int. J. Syst. Evol. Microbiol.">
        <title>Complete genome sequence of Corynebacterium casei LMG S-19264T (=DSM 44701T), isolated from a smear-ripened cheese.</title>
        <authorList>
            <consortium name="US DOE Joint Genome Institute (JGI-PGF)"/>
            <person name="Walter F."/>
            <person name="Albersmeier A."/>
            <person name="Kalinowski J."/>
            <person name="Ruckert C."/>
        </authorList>
    </citation>
    <scope>NUCLEOTIDE SEQUENCE</scope>
    <source>
        <strain evidence="2">VKM Ac-2007</strain>
    </source>
</reference>
<feature type="transmembrane region" description="Helical" evidence="1">
    <location>
        <begin position="31"/>
        <end position="51"/>
    </location>
</feature>
<evidence type="ECO:0000256" key="1">
    <source>
        <dbReference type="SAM" id="Phobius"/>
    </source>
</evidence>
<feature type="transmembrane region" description="Helical" evidence="1">
    <location>
        <begin position="184"/>
        <end position="203"/>
    </location>
</feature>
<keyword evidence="1" id="KW-1133">Transmembrane helix</keyword>
<dbReference type="RefSeq" id="WP_271220185.1">
    <property type="nucleotide sequence ID" value="NZ_BAAAVD010000084.1"/>
</dbReference>
<dbReference type="Proteomes" id="UP001143474">
    <property type="component" value="Unassembled WGS sequence"/>
</dbReference>
<reference evidence="2" key="2">
    <citation type="submission" date="2023-01" db="EMBL/GenBank/DDBJ databases">
        <authorList>
            <person name="Sun Q."/>
            <person name="Evtushenko L."/>
        </authorList>
    </citation>
    <scope>NUCLEOTIDE SEQUENCE</scope>
    <source>
        <strain evidence="2">VKM Ac-2007</strain>
    </source>
</reference>
<evidence type="ECO:0000313" key="3">
    <source>
        <dbReference type="Proteomes" id="UP001143474"/>
    </source>
</evidence>
<feature type="transmembrane region" description="Helical" evidence="1">
    <location>
        <begin position="261"/>
        <end position="282"/>
    </location>
</feature>
<keyword evidence="3" id="KW-1185">Reference proteome</keyword>
<sequence length="305" mass="32342">MTSSLPDTARDVPARGRTDAPHFEITRKVRVTLLIHAALALVATVVTVPIPVRFPQLRVPVWIAIAVVAAGLAVLPEVRRRLARRPMLTGGWLLVVLTTVQAFVVGDLLALLGLWLAVPALALMAGRLRTRARKALVAAHVIASGGWVGIAIVMVTMSVIALTSTDAGSVAATYRLMEIFDLTLLPWANFAATLSGVALGLTTKWGLIRYYWVAIKLVIGIGVLVLAFGFLHDALEASAEAAAQVAAGGATAHDFGLVQGAVFWGFVFGLVNLLAAMLLSLYKPGGKTRRGLRTTARPRGAADHR</sequence>
<protein>
    <submittedName>
        <fullName evidence="2">Uncharacterized protein</fullName>
    </submittedName>
</protein>
<comment type="caution">
    <text evidence="2">The sequence shown here is derived from an EMBL/GenBank/DDBJ whole genome shotgun (WGS) entry which is preliminary data.</text>
</comment>
<gene>
    <name evidence="2" type="ORF">GCM10017600_52390</name>
</gene>
<accession>A0A9W6MF34</accession>
<feature type="transmembrane region" description="Helical" evidence="1">
    <location>
        <begin position="87"/>
        <end position="104"/>
    </location>
</feature>
<organism evidence="2 3">
    <name type="scientific">Streptosporangium carneum</name>
    <dbReference type="NCBI Taxonomy" id="47481"/>
    <lineage>
        <taxon>Bacteria</taxon>
        <taxon>Bacillati</taxon>
        <taxon>Actinomycetota</taxon>
        <taxon>Actinomycetes</taxon>
        <taxon>Streptosporangiales</taxon>
        <taxon>Streptosporangiaceae</taxon>
        <taxon>Streptosporangium</taxon>
    </lineage>
</organism>
<proteinExistence type="predicted"/>
<dbReference type="AlphaFoldDB" id="A0A9W6MF34"/>
<evidence type="ECO:0000313" key="2">
    <source>
        <dbReference type="EMBL" id="GLK11831.1"/>
    </source>
</evidence>
<keyword evidence="1" id="KW-0812">Transmembrane</keyword>
<feature type="transmembrane region" description="Helical" evidence="1">
    <location>
        <begin position="135"/>
        <end position="164"/>
    </location>
</feature>
<keyword evidence="1" id="KW-0472">Membrane</keyword>
<feature type="transmembrane region" description="Helical" evidence="1">
    <location>
        <begin position="110"/>
        <end position="128"/>
    </location>
</feature>
<feature type="transmembrane region" description="Helical" evidence="1">
    <location>
        <begin position="210"/>
        <end position="231"/>
    </location>
</feature>
<name>A0A9W6MF34_9ACTN</name>
<dbReference type="EMBL" id="BSEV01000013">
    <property type="protein sequence ID" value="GLK11831.1"/>
    <property type="molecule type" value="Genomic_DNA"/>
</dbReference>
<feature type="transmembrane region" description="Helical" evidence="1">
    <location>
        <begin position="57"/>
        <end position="75"/>
    </location>
</feature>